<evidence type="ECO:0008006" key="3">
    <source>
        <dbReference type="Google" id="ProtNLM"/>
    </source>
</evidence>
<evidence type="ECO:0000313" key="2">
    <source>
        <dbReference type="Proteomes" id="UP001156627"/>
    </source>
</evidence>
<comment type="caution">
    <text evidence="1">The sequence shown here is derived from an EMBL/GenBank/DDBJ whole genome shotgun (WGS) entry which is preliminary data.</text>
</comment>
<reference evidence="2" key="1">
    <citation type="journal article" date="2019" name="Int. J. Syst. Evol. Microbiol.">
        <title>The Global Catalogue of Microorganisms (GCM) 10K type strain sequencing project: providing services to taxonomists for standard genome sequencing and annotation.</title>
        <authorList>
            <consortium name="The Broad Institute Genomics Platform"/>
            <consortium name="The Broad Institute Genome Sequencing Center for Infectious Disease"/>
            <person name="Wu L."/>
            <person name="Ma J."/>
        </authorList>
    </citation>
    <scope>NUCLEOTIDE SEQUENCE [LARGE SCALE GENOMIC DNA]</scope>
    <source>
        <strain evidence="2">NBRC 111981</strain>
    </source>
</reference>
<evidence type="ECO:0000313" key="1">
    <source>
        <dbReference type="EMBL" id="GLQ89909.1"/>
    </source>
</evidence>
<name>A0ABQ5XE27_9GAMM</name>
<sequence length="463" mass="49505">MSYETVTVDSYQYSVAFDGPLPVRAHPWAIAQGSVTDELTGAAPPVIVTIQVQEPGLSVVGGKDGQFALVAVPWQRFSMFDGGALLLHLHASASGYVDLDWQAPLLDFRRHIATPIAAAGTTVITLDNVQNLYNGQSLWFGPTGPKEEMARIVAIDTSLKQVTLGAPLQFTHTFGDVVVADEYASTVLDPVTLRRTPTVLRGRVFRRDDATQSTTPISGAQIALTDFWRSLPALRAMLPGAMTDPNPTKRQFALACGPGVYLSHPVGMDVHVLPLATVPGADKTLAQPCASGASQLSLTDRIGVTANDVLQVGDPLDDASELVSVQSIPVIGSDVEPTTLPLSMPVHAAYSAGTRVQVLQPQVPGVNMSLRDATAPEDRCIFVDDTSTLPPLCWIDIDAAHPEYQRAQLPAATTDKNGYFRFPPIQRIAAMQLTVTSGGSPPVTLTVQPDYALAENWLDIVMP</sequence>
<dbReference type="EMBL" id="BSOA01000044">
    <property type="protein sequence ID" value="GLQ89909.1"/>
    <property type="molecule type" value="Genomic_DNA"/>
</dbReference>
<accession>A0ABQ5XE27</accession>
<dbReference type="Proteomes" id="UP001156627">
    <property type="component" value="Unassembled WGS sequence"/>
</dbReference>
<keyword evidence="2" id="KW-1185">Reference proteome</keyword>
<organism evidence="1 2">
    <name type="scientific">Dyella flagellata</name>
    <dbReference type="NCBI Taxonomy" id="1867833"/>
    <lineage>
        <taxon>Bacteria</taxon>
        <taxon>Pseudomonadati</taxon>
        <taxon>Pseudomonadota</taxon>
        <taxon>Gammaproteobacteria</taxon>
        <taxon>Lysobacterales</taxon>
        <taxon>Rhodanobacteraceae</taxon>
        <taxon>Dyella</taxon>
    </lineage>
</organism>
<protein>
    <recommendedName>
        <fullName evidence="3">Carboxypeptidase regulatory-like domain-containing protein</fullName>
    </recommendedName>
</protein>
<gene>
    <name evidence="1" type="ORF">GCM10007898_34840</name>
</gene>
<proteinExistence type="predicted"/>
<dbReference type="RefSeq" id="WP_284333345.1">
    <property type="nucleotide sequence ID" value="NZ_BSOA01000044.1"/>
</dbReference>